<organism evidence="7">
    <name type="scientific">bioreactor metagenome</name>
    <dbReference type="NCBI Taxonomy" id="1076179"/>
    <lineage>
        <taxon>unclassified sequences</taxon>
        <taxon>metagenomes</taxon>
        <taxon>ecological metagenomes</taxon>
    </lineage>
</organism>
<comment type="subcellular location">
    <subcellularLocation>
        <location evidence="1">Membrane</location>
        <topology evidence="1">Multi-pass membrane protein</topology>
    </subcellularLocation>
</comment>
<dbReference type="AlphaFoldDB" id="A0A644T100"/>
<evidence type="ECO:0000256" key="2">
    <source>
        <dbReference type="ARBA" id="ARBA00022692"/>
    </source>
</evidence>
<dbReference type="GO" id="GO:0032153">
    <property type="term" value="C:cell division site"/>
    <property type="evidence" value="ECO:0007669"/>
    <property type="project" value="TreeGrafter"/>
</dbReference>
<accession>A0A644T100</accession>
<evidence type="ECO:0000313" key="7">
    <source>
        <dbReference type="EMBL" id="MPL60514.1"/>
    </source>
</evidence>
<evidence type="ECO:0000256" key="5">
    <source>
        <dbReference type="ARBA" id="ARBA00023136"/>
    </source>
</evidence>
<feature type="transmembrane region" description="Helical" evidence="6">
    <location>
        <begin position="331"/>
        <end position="351"/>
    </location>
</feature>
<name>A0A644T100_9ZZZZ</name>
<evidence type="ECO:0000256" key="3">
    <source>
        <dbReference type="ARBA" id="ARBA00022960"/>
    </source>
</evidence>
<feature type="transmembrane region" description="Helical" evidence="6">
    <location>
        <begin position="287"/>
        <end position="311"/>
    </location>
</feature>
<dbReference type="PANTHER" id="PTHR30474:SF3">
    <property type="entry name" value="PEPTIDOGLYCAN GLYCOSYLTRANSFERASE RODA"/>
    <property type="match status" value="1"/>
</dbReference>
<feature type="transmembrane region" description="Helical" evidence="6">
    <location>
        <begin position="397"/>
        <end position="418"/>
    </location>
</feature>
<feature type="transmembrane region" description="Helical" evidence="6">
    <location>
        <begin position="166"/>
        <end position="183"/>
    </location>
</feature>
<reference evidence="7" key="1">
    <citation type="submission" date="2019-08" db="EMBL/GenBank/DDBJ databases">
        <authorList>
            <person name="Kucharzyk K."/>
            <person name="Murdoch R.W."/>
            <person name="Higgins S."/>
            <person name="Loffler F."/>
        </authorList>
    </citation>
    <scope>NUCLEOTIDE SEQUENCE</scope>
</reference>
<feature type="transmembrane region" description="Helical" evidence="6">
    <location>
        <begin position="100"/>
        <end position="119"/>
    </location>
</feature>
<feature type="transmembrane region" description="Helical" evidence="6">
    <location>
        <begin position="40"/>
        <end position="59"/>
    </location>
</feature>
<dbReference type="GO" id="GO:0051301">
    <property type="term" value="P:cell division"/>
    <property type="evidence" value="ECO:0007669"/>
    <property type="project" value="InterPro"/>
</dbReference>
<dbReference type="Pfam" id="PF01098">
    <property type="entry name" value="FTSW_RODA_SPOVE"/>
    <property type="match status" value="1"/>
</dbReference>
<keyword evidence="5 6" id="KW-0472">Membrane</keyword>
<dbReference type="InterPro" id="IPR001182">
    <property type="entry name" value="FtsW/RodA"/>
</dbReference>
<comment type="caution">
    <text evidence="7">The sequence shown here is derived from an EMBL/GenBank/DDBJ whole genome shotgun (WGS) entry which is preliminary data.</text>
</comment>
<protein>
    <submittedName>
        <fullName evidence="7">Putative FtsW-like protein</fullName>
    </submittedName>
</protein>
<proteinExistence type="predicted"/>
<dbReference type="GO" id="GO:0015648">
    <property type="term" value="F:lipid-linked peptidoglycan transporter activity"/>
    <property type="evidence" value="ECO:0007669"/>
    <property type="project" value="TreeGrafter"/>
</dbReference>
<dbReference type="PANTHER" id="PTHR30474">
    <property type="entry name" value="CELL CYCLE PROTEIN"/>
    <property type="match status" value="1"/>
</dbReference>
<gene>
    <name evidence="7" type="primary">rodA_1</name>
    <name evidence="7" type="ORF">SDC9_06075</name>
</gene>
<sequence>MEIDRHMPASHSEYKLLIIASLIGVIGILAVSIATRSVNITVLTVTASLLFLPSLVRYILTKIDYNNPDPLLLPLTIALAGFGLVMILRLKPNLFPMQSTWLAIGLICFVISAKVFRNLEKIAQYKYLCGIIGISLLMTAILFGVDIGGNKNWVILGPVRFQPSEFAKIFIVLFLAAYLAERYELLAFATKRYGPFDLPHPRFIAPLIAIWGLAMVMFVLQRDLGSALLFFGVTILMAYMASGKLSYVILGLTLFLLGSAICYKLYPHVGVRVDIWLNPWSDPSGKGFQIVQSLFALGSGGVMGSGLTYGFPDLIPEVHTDFIFAAIGEELGLLGTSSILLLYMALIYRAFKISLICQKPFSTLVAGGLAVATGLQVFLIIGGVTKFFPLTGITLPFISYGGSSMVANFILLGILYAISETRAKNA</sequence>
<dbReference type="GO" id="GO:0008360">
    <property type="term" value="P:regulation of cell shape"/>
    <property type="evidence" value="ECO:0007669"/>
    <property type="project" value="UniProtKB-KW"/>
</dbReference>
<evidence type="ECO:0000256" key="1">
    <source>
        <dbReference type="ARBA" id="ARBA00004141"/>
    </source>
</evidence>
<dbReference type="EMBL" id="VSSQ01000012">
    <property type="protein sequence ID" value="MPL60514.1"/>
    <property type="molecule type" value="Genomic_DNA"/>
</dbReference>
<feature type="transmembrane region" description="Helical" evidence="6">
    <location>
        <begin position="363"/>
        <end position="385"/>
    </location>
</feature>
<feature type="transmembrane region" description="Helical" evidence="6">
    <location>
        <begin position="14"/>
        <end position="33"/>
    </location>
</feature>
<keyword evidence="4 6" id="KW-1133">Transmembrane helix</keyword>
<keyword evidence="3" id="KW-0133">Cell shape</keyword>
<feature type="transmembrane region" description="Helical" evidence="6">
    <location>
        <begin position="203"/>
        <end position="220"/>
    </location>
</feature>
<evidence type="ECO:0000256" key="6">
    <source>
        <dbReference type="SAM" id="Phobius"/>
    </source>
</evidence>
<keyword evidence="2 6" id="KW-0812">Transmembrane</keyword>
<dbReference type="GO" id="GO:0005886">
    <property type="term" value="C:plasma membrane"/>
    <property type="evidence" value="ECO:0007669"/>
    <property type="project" value="TreeGrafter"/>
</dbReference>
<feature type="transmembrane region" description="Helical" evidence="6">
    <location>
        <begin position="71"/>
        <end position="88"/>
    </location>
</feature>
<evidence type="ECO:0000256" key="4">
    <source>
        <dbReference type="ARBA" id="ARBA00022989"/>
    </source>
</evidence>
<feature type="transmembrane region" description="Helical" evidence="6">
    <location>
        <begin position="125"/>
        <end position="145"/>
    </location>
</feature>